<protein>
    <recommendedName>
        <fullName evidence="3">DUF1102 domain-containing protein</fullName>
    </recommendedName>
</protein>
<dbReference type="OrthoDB" id="202775at2157"/>
<dbReference type="GeneID" id="42303164"/>
<name>A0A5P9P953_9EURY</name>
<proteinExistence type="predicted"/>
<evidence type="ECO:0000313" key="1">
    <source>
        <dbReference type="EMBL" id="QFU84638.1"/>
    </source>
</evidence>
<evidence type="ECO:0008006" key="3">
    <source>
        <dbReference type="Google" id="ProtNLM"/>
    </source>
</evidence>
<keyword evidence="1" id="KW-0614">Plasmid</keyword>
<dbReference type="RefSeq" id="WP_152944198.1">
    <property type="nucleotide sequence ID" value="NZ_CP045490.1"/>
</dbReference>
<accession>A0A5P9P953</accession>
<dbReference type="AlphaFoldDB" id="A0A5P9P953"/>
<dbReference type="KEGG" id="nas:GCU68_19085"/>
<dbReference type="EMBL" id="CP045490">
    <property type="protein sequence ID" value="QFU84638.1"/>
    <property type="molecule type" value="Genomic_DNA"/>
</dbReference>
<reference evidence="1 2" key="1">
    <citation type="journal article" date="2007" name="Int. J. Syst. Evol. Microbiol.">
        <title>Natronorubrum sulfidifaciens sp. nov., an extremely haloalkaliphilic archaeon isolated from Aiding salt lake in Xin-Jiang, China.</title>
        <authorList>
            <person name="Cui H.L."/>
            <person name="Tohty D."/>
            <person name="Liu H.C."/>
            <person name="Liu S.J."/>
            <person name="Oren A."/>
            <person name="Zhou P.J."/>
        </authorList>
    </citation>
    <scope>NUCLEOTIDE SEQUENCE [LARGE SCALE GENOMIC DNA]</scope>
    <source>
        <strain evidence="1 2">7-3</strain>
        <plasmid evidence="1">unnamed2</plasmid>
    </source>
</reference>
<sequence>MTQRTTTITRRKLLGGVGTAGLVTLGFRGATVTGDTPEYTNYTYAQTEGNDGPRLRVAWYSTYNDRMVNAAPIVNETAWTAGDAPADAYIDGYDAATDGPLIEASNVLPGDTGTISLGLLAEDMDTRIRLVPTVSGDLSEVVDVALWYDTGLFGIGGCTGTGAIPDDPDIESSLSEFGETYGPGTDGLRLRNGFGNCLAKGDRLCLGFAWTISESATNEWQNQSLEFELAVGAEQCGGS</sequence>
<evidence type="ECO:0000313" key="2">
    <source>
        <dbReference type="Proteomes" id="UP000326170"/>
    </source>
</evidence>
<keyword evidence="2" id="KW-1185">Reference proteome</keyword>
<gene>
    <name evidence="1" type="ORF">GCU68_19085</name>
</gene>
<dbReference type="Proteomes" id="UP000326170">
    <property type="component" value="Plasmid unnamed2"/>
</dbReference>
<organism evidence="1 2">
    <name type="scientific">Natronorubrum aibiense</name>
    <dbReference type="NCBI Taxonomy" id="348826"/>
    <lineage>
        <taxon>Archaea</taxon>
        <taxon>Methanobacteriati</taxon>
        <taxon>Methanobacteriota</taxon>
        <taxon>Stenosarchaea group</taxon>
        <taxon>Halobacteria</taxon>
        <taxon>Halobacteriales</taxon>
        <taxon>Natrialbaceae</taxon>
        <taxon>Natronorubrum</taxon>
    </lineage>
</organism>
<geneLocation type="plasmid" evidence="1 2">
    <name>unnamed2</name>
</geneLocation>